<dbReference type="CDD" id="cd00616">
    <property type="entry name" value="AHBA_syn"/>
    <property type="match status" value="1"/>
</dbReference>
<evidence type="ECO:0000256" key="1">
    <source>
        <dbReference type="ARBA" id="ARBA00022898"/>
    </source>
</evidence>
<dbReference type="EMBL" id="BMDY01000014">
    <property type="protein sequence ID" value="GGB10541.1"/>
    <property type="molecule type" value="Genomic_DNA"/>
</dbReference>
<dbReference type="InterPro" id="IPR015422">
    <property type="entry name" value="PyrdxlP-dep_Trfase_small"/>
</dbReference>
<dbReference type="RefSeq" id="WP_198150206.1">
    <property type="nucleotide sequence ID" value="NZ_BMDY01000014.1"/>
</dbReference>
<dbReference type="Proteomes" id="UP000651977">
    <property type="component" value="Unassembled WGS sequence"/>
</dbReference>
<dbReference type="InterPro" id="IPR015421">
    <property type="entry name" value="PyrdxlP-dep_Trfase_major"/>
</dbReference>
<keyword evidence="5" id="KW-1185">Reference proteome</keyword>
<keyword evidence="1 3" id="KW-0663">Pyridoxal phosphate</keyword>
<gene>
    <name evidence="4" type="primary">rffA</name>
    <name evidence="4" type="ORF">GCM10007414_24890</name>
</gene>
<dbReference type="SUPFAM" id="SSF53383">
    <property type="entry name" value="PLP-dependent transferases"/>
    <property type="match status" value="1"/>
</dbReference>
<dbReference type="InterPro" id="IPR012749">
    <property type="entry name" value="WecE-like"/>
</dbReference>
<evidence type="ECO:0000256" key="3">
    <source>
        <dbReference type="RuleBase" id="RU004508"/>
    </source>
</evidence>
<dbReference type="NCBIfam" id="NF008687">
    <property type="entry name" value="PRK11706.1"/>
    <property type="match status" value="1"/>
</dbReference>
<comment type="similarity">
    <text evidence="2 3">Belongs to the DegT/DnrJ/EryC1 family.</text>
</comment>
<dbReference type="InterPro" id="IPR000653">
    <property type="entry name" value="DegT/StrS_aminotransferase"/>
</dbReference>
<accession>A0ABQ1I450</accession>
<dbReference type="Pfam" id="PF01041">
    <property type="entry name" value="DegT_DnrJ_EryC1"/>
    <property type="match status" value="1"/>
</dbReference>
<dbReference type="InterPro" id="IPR015424">
    <property type="entry name" value="PyrdxlP-dep_Trfase"/>
</dbReference>
<protein>
    <submittedName>
        <fullName evidence="4">dTDP-4-amino-4,6-dideoxygalactose transaminase</fullName>
    </submittedName>
</protein>
<name>A0ABQ1I450_9ALTE</name>
<reference evidence="5" key="1">
    <citation type="journal article" date="2019" name="Int. J. Syst. Evol. Microbiol.">
        <title>The Global Catalogue of Microorganisms (GCM) 10K type strain sequencing project: providing services to taxonomists for standard genome sequencing and annotation.</title>
        <authorList>
            <consortium name="The Broad Institute Genomics Platform"/>
            <consortium name="The Broad Institute Genome Sequencing Center for Infectious Disease"/>
            <person name="Wu L."/>
            <person name="Ma J."/>
        </authorList>
    </citation>
    <scope>NUCLEOTIDE SEQUENCE [LARGE SCALE GENOMIC DNA]</scope>
    <source>
        <strain evidence="5">CGMCC 1.10131</strain>
    </source>
</reference>
<comment type="caution">
    <text evidence="4">The sequence shown here is derived from an EMBL/GenBank/DDBJ whole genome shotgun (WGS) entry which is preliminary data.</text>
</comment>
<evidence type="ECO:0000313" key="5">
    <source>
        <dbReference type="Proteomes" id="UP000651977"/>
    </source>
</evidence>
<dbReference type="PIRSF" id="PIRSF000390">
    <property type="entry name" value="PLP_StrS"/>
    <property type="match status" value="1"/>
</dbReference>
<organism evidence="4 5">
    <name type="scientific">Agarivorans gilvus</name>
    <dbReference type="NCBI Taxonomy" id="680279"/>
    <lineage>
        <taxon>Bacteria</taxon>
        <taxon>Pseudomonadati</taxon>
        <taxon>Pseudomonadota</taxon>
        <taxon>Gammaproteobacteria</taxon>
        <taxon>Alteromonadales</taxon>
        <taxon>Alteromonadaceae</taxon>
        <taxon>Agarivorans</taxon>
    </lineage>
</organism>
<dbReference type="PANTHER" id="PTHR30244:SF34">
    <property type="entry name" value="DTDP-4-AMINO-4,6-DIDEOXYGALACTOSE TRANSAMINASE"/>
    <property type="match status" value="1"/>
</dbReference>
<evidence type="ECO:0000313" key="4">
    <source>
        <dbReference type="EMBL" id="GGB10541.1"/>
    </source>
</evidence>
<dbReference type="NCBIfam" id="TIGR02379">
    <property type="entry name" value="ECA_wecE"/>
    <property type="match status" value="1"/>
</dbReference>
<dbReference type="PANTHER" id="PTHR30244">
    <property type="entry name" value="TRANSAMINASE"/>
    <property type="match status" value="1"/>
</dbReference>
<sequence length="379" mass="42574">MIPFNRPAVTGNEIAYISKAIASDKISGDGMYAKKCEGWFEQSTSCEKALLTPSCTHALEMMALLIDISPGDEVIIPSYTFVSTANAFVLRGAKIIFVDVDPHTLNLDIRHLEKAITKKTKAIVAVHYAGLSCNMNKLAMIADEHGIYLLEDAAQAIGSYYRSKPLGSFGHLAAYSFHETKNITSGGEGGVLIINDASLKSRAEIIREKGTNRSQYLRGDVGKYTWVDIGSSYLPCELQSAYLWGQLQKLDAITAKRMSIWNSYDRAFRPEKKRWNVILPEVPSECKHNAHIYFIRLSCKELRDDFINFLDVVGICAVFHYVPLHSSIAGRKYGSFWGEDINTTNISDTLVRLPLFYNMRQQDVEKVISRVRLYFDGSR</sequence>
<dbReference type="Gene3D" id="3.40.640.10">
    <property type="entry name" value="Type I PLP-dependent aspartate aminotransferase-like (Major domain)"/>
    <property type="match status" value="1"/>
</dbReference>
<evidence type="ECO:0000256" key="2">
    <source>
        <dbReference type="ARBA" id="ARBA00037999"/>
    </source>
</evidence>
<proteinExistence type="inferred from homology"/>
<dbReference type="Gene3D" id="3.90.1150.10">
    <property type="entry name" value="Aspartate Aminotransferase, domain 1"/>
    <property type="match status" value="1"/>
</dbReference>